<dbReference type="PROSITE" id="PS01360">
    <property type="entry name" value="ZF_MYND_1"/>
    <property type="match status" value="1"/>
</dbReference>
<evidence type="ECO:0000256" key="3">
    <source>
        <dbReference type="ARBA" id="ARBA00022833"/>
    </source>
</evidence>
<accession>A0A397STE4</accession>
<dbReference type="Proteomes" id="UP000265703">
    <property type="component" value="Unassembled WGS sequence"/>
</dbReference>
<dbReference type="GO" id="GO:0008270">
    <property type="term" value="F:zinc ion binding"/>
    <property type="evidence" value="ECO:0007669"/>
    <property type="project" value="UniProtKB-KW"/>
</dbReference>
<dbReference type="EMBL" id="QKYT01000227">
    <property type="protein sequence ID" value="RIA89258.1"/>
    <property type="molecule type" value="Genomic_DNA"/>
</dbReference>
<dbReference type="PROSITE" id="PS50865">
    <property type="entry name" value="ZF_MYND_2"/>
    <property type="match status" value="1"/>
</dbReference>
<sequence length="155" mass="18300">MSKRLDIVDAGFPYDHTIDGFKKCMCCGESPQKFPNEPSRREYQEMTGICPCCWEIQMLPPDEGEEEIEHAKKVLRFYDREFCFQNEPPHAWKCLKCKKFVQGEQLKRPHICVIEGVCKICKKSCSMKCSKCKLVYYCGKDCQKEDWPRHKRECI</sequence>
<dbReference type="Gene3D" id="6.10.140.2220">
    <property type="match status" value="1"/>
</dbReference>
<evidence type="ECO:0000256" key="4">
    <source>
        <dbReference type="PROSITE-ProRule" id="PRU00134"/>
    </source>
</evidence>
<dbReference type="Pfam" id="PF01753">
    <property type="entry name" value="zf-MYND"/>
    <property type="match status" value="1"/>
</dbReference>
<reference evidence="7 8" key="1">
    <citation type="submission" date="2018-06" db="EMBL/GenBank/DDBJ databases">
        <title>Comparative genomics reveals the genomic features of Rhizophagus irregularis, R. cerebriforme, R. diaphanum and Gigaspora rosea, and their symbiotic lifestyle signature.</title>
        <authorList>
            <person name="Morin E."/>
            <person name="San Clemente H."/>
            <person name="Chen E.C.H."/>
            <person name="De La Providencia I."/>
            <person name="Hainaut M."/>
            <person name="Kuo A."/>
            <person name="Kohler A."/>
            <person name="Murat C."/>
            <person name="Tang N."/>
            <person name="Roy S."/>
            <person name="Loubradou J."/>
            <person name="Henrissat B."/>
            <person name="Grigoriev I.V."/>
            <person name="Corradi N."/>
            <person name="Roux C."/>
            <person name="Martin F.M."/>
        </authorList>
    </citation>
    <scope>NUCLEOTIDE SEQUENCE [LARGE SCALE GENOMIC DNA]</scope>
    <source>
        <strain evidence="7 8">DAOM 227022</strain>
    </source>
</reference>
<evidence type="ECO:0000313" key="7">
    <source>
        <dbReference type="EMBL" id="RIA89258.1"/>
    </source>
</evidence>
<feature type="domain" description="MYND-type" evidence="5">
    <location>
        <begin position="118"/>
        <end position="154"/>
    </location>
</feature>
<dbReference type="InterPro" id="IPR002893">
    <property type="entry name" value="Znf_MYND"/>
</dbReference>
<proteinExistence type="predicted"/>
<dbReference type="EMBL" id="QKYT01000317">
    <property type="protein sequence ID" value="RIA87258.1"/>
    <property type="molecule type" value="Genomic_DNA"/>
</dbReference>
<evidence type="ECO:0000256" key="1">
    <source>
        <dbReference type="ARBA" id="ARBA00022723"/>
    </source>
</evidence>
<protein>
    <recommendedName>
        <fullName evidence="5">MYND-type domain-containing protein</fullName>
    </recommendedName>
</protein>
<dbReference type="SUPFAM" id="SSF144232">
    <property type="entry name" value="HIT/MYND zinc finger-like"/>
    <property type="match status" value="1"/>
</dbReference>
<evidence type="ECO:0000313" key="6">
    <source>
        <dbReference type="EMBL" id="RIA87258.1"/>
    </source>
</evidence>
<keyword evidence="2 4" id="KW-0863">Zinc-finger</keyword>
<comment type="caution">
    <text evidence="7">The sequence shown here is derived from an EMBL/GenBank/DDBJ whole genome shotgun (WGS) entry which is preliminary data.</text>
</comment>
<dbReference type="OrthoDB" id="3257538at2759"/>
<evidence type="ECO:0000256" key="2">
    <source>
        <dbReference type="ARBA" id="ARBA00022771"/>
    </source>
</evidence>
<name>A0A397STE4_9GLOM</name>
<keyword evidence="1" id="KW-0479">Metal-binding</keyword>
<keyword evidence="3" id="KW-0862">Zinc</keyword>
<evidence type="ECO:0000259" key="5">
    <source>
        <dbReference type="PROSITE" id="PS50865"/>
    </source>
</evidence>
<evidence type="ECO:0000313" key="8">
    <source>
        <dbReference type="Proteomes" id="UP000265703"/>
    </source>
</evidence>
<dbReference type="AlphaFoldDB" id="A0A397STE4"/>
<keyword evidence="8" id="KW-1185">Reference proteome</keyword>
<gene>
    <name evidence="7" type="ORF">C1645_772950</name>
    <name evidence="6" type="ORF">C1645_777671</name>
</gene>
<organism evidence="7 8">
    <name type="scientific">Glomus cerebriforme</name>
    <dbReference type="NCBI Taxonomy" id="658196"/>
    <lineage>
        <taxon>Eukaryota</taxon>
        <taxon>Fungi</taxon>
        <taxon>Fungi incertae sedis</taxon>
        <taxon>Mucoromycota</taxon>
        <taxon>Glomeromycotina</taxon>
        <taxon>Glomeromycetes</taxon>
        <taxon>Glomerales</taxon>
        <taxon>Glomeraceae</taxon>
        <taxon>Glomus</taxon>
    </lineage>
</organism>